<dbReference type="InterPro" id="IPR043502">
    <property type="entry name" value="DNA/RNA_pol_sf"/>
</dbReference>
<dbReference type="Pfam" id="PF00078">
    <property type="entry name" value="RVT_1"/>
    <property type="match status" value="1"/>
</dbReference>
<accession>A0A9P6KZ78</accession>
<keyword evidence="3" id="KW-1185">Reference proteome</keyword>
<proteinExistence type="predicted"/>
<dbReference type="Proteomes" id="UP000740883">
    <property type="component" value="Unassembled WGS sequence"/>
</dbReference>
<feature type="non-terminal residue" evidence="2">
    <location>
        <position position="170"/>
    </location>
</feature>
<sequence>MLNIVINKEYKNKLKTAWIDIKNAFDTIDHDYLLHCIDSLNVAPWIYDFMKESTKKWRINIFAKNNLILEKQVTRGILQGDSLSPLLFVVCMDPLSKSLNAKFPMVQIPINKEESYSTNHLLFIDDLKILAEEESTLGTMMEETMEFCKIVNLEINPKKSATNAVSLDTG</sequence>
<dbReference type="SUPFAM" id="SSF56672">
    <property type="entry name" value="DNA/RNA polymerases"/>
    <property type="match status" value="1"/>
</dbReference>
<dbReference type="OrthoDB" id="5514950at2759"/>
<feature type="domain" description="Reverse transcriptase" evidence="1">
    <location>
        <begin position="1"/>
        <end position="170"/>
    </location>
</feature>
<dbReference type="PANTHER" id="PTHR35450:SF2">
    <property type="entry name" value="REVERSE TRANSCRIPTASE DOMAIN-CONTAINING PROTEIN"/>
    <property type="match status" value="1"/>
</dbReference>
<evidence type="ECO:0000313" key="2">
    <source>
        <dbReference type="EMBL" id="KAF9762676.1"/>
    </source>
</evidence>
<organism evidence="2 3">
    <name type="scientific">Nosema granulosis</name>
    <dbReference type="NCBI Taxonomy" id="83296"/>
    <lineage>
        <taxon>Eukaryota</taxon>
        <taxon>Fungi</taxon>
        <taxon>Fungi incertae sedis</taxon>
        <taxon>Microsporidia</taxon>
        <taxon>Nosematidae</taxon>
        <taxon>Nosema</taxon>
    </lineage>
</organism>
<gene>
    <name evidence="2" type="primary">pol_193</name>
    <name evidence="2" type="ORF">NGRA_1839</name>
</gene>
<comment type="caution">
    <text evidence="2">The sequence shown here is derived from an EMBL/GenBank/DDBJ whole genome shotgun (WGS) entry which is preliminary data.</text>
</comment>
<dbReference type="InterPro" id="IPR000477">
    <property type="entry name" value="RT_dom"/>
</dbReference>
<name>A0A9P6KZ78_9MICR</name>
<dbReference type="PANTHER" id="PTHR35450">
    <property type="entry name" value="REVERSE TRANSCRIPTASE DOMAIN-CONTAINING PROTEIN"/>
    <property type="match status" value="1"/>
</dbReference>
<dbReference type="EMBL" id="SBJO01000145">
    <property type="protein sequence ID" value="KAF9762676.1"/>
    <property type="molecule type" value="Genomic_DNA"/>
</dbReference>
<dbReference type="PROSITE" id="PS50878">
    <property type="entry name" value="RT_POL"/>
    <property type="match status" value="1"/>
</dbReference>
<reference evidence="2 3" key="1">
    <citation type="journal article" date="2020" name="Genome Biol. Evol.">
        <title>Comparative genomics of strictly vertically transmitted, feminizing microsporidia endosymbionts of amphipod crustaceans.</title>
        <authorList>
            <person name="Cormier A."/>
            <person name="Chebbi M.A."/>
            <person name="Giraud I."/>
            <person name="Wattier R."/>
            <person name="Teixeira M."/>
            <person name="Gilbert C."/>
            <person name="Rigaud T."/>
            <person name="Cordaux R."/>
        </authorList>
    </citation>
    <scope>NUCLEOTIDE SEQUENCE [LARGE SCALE GENOMIC DNA]</scope>
    <source>
        <strain evidence="2 3">Ou3-Ou53</strain>
    </source>
</reference>
<evidence type="ECO:0000313" key="3">
    <source>
        <dbReference type="Proteomes" id="UP000740883"/>
    </source>
</evidence>
<dbReference type="AlphaFoldDB" id="A0A9P6KZ78"/>
<evidence type="ECO:0000259" key="1">
    <source>
        <dbReference type="PROSITE" id="PS50878"/>
    </source>
</evidence>
<protein>
    <submittedName>
        <fullName evidence="2">Retrovirus-related Pol polyprotein from type-2 retrotransposable element R2DM</fullName>
    </submittedName>
</protein>